<accession>A0A0D2LQP1</accession>
<dbReference type="EMBL" id="KN817783">
    <property type="protein sequence ID" value="KJA13123.1"/>
    <property type="molecule type" value="Genomic_DNA"/>
</dbReference>
<protein>
    <submittedName>
        <fullName evidence="1">Uncharacterized protein</fullName>
    </submittedName>
</protein>
<sequence length="122" mass="13229">MLGLLLEGGNLPKRPGKKSDFPDEGAYIALSKIAHDLPADSVHLTIMSTPHGPRREVLAELYATPSKKGEFLGVLAFTLDSRNPHLTAADNCCSRAANHIGKEYSALRGRLIQIGIWPVSKK</sequence>
<evidence type="ECO:0000313" key="2">
    <source>
        <dbReference type="Proteomes" id="UP000054270"/>
    </source>
</evidence>
<dbReference type="Proteomes" id="UP000054270">
    <property type="component" value="Unassembled WGS sequence"/>
</dbReference>
<evidence type="ECO:0000313" key="1">
    <source>
        <dbReference type="EMBL" id="KJA13123.1"/>
    </source>
</evidence>
<keyword evidence="2" id="KW-1185">Reference proteome</keyword>
<reference evidence="2" key="1">
    <citation type="submission" date="2014-04" db="EMBL/GenBank/DDBJ databases">
        <title>Evolutionary Origins and Diversification of the Mycorrhizal Mutualists.</title>
        <authorList>
            <consortium name="DOE Joint Genome Institute"/>
            <consortium name="Mycorrhizal Genomics Consortium"/>
            <person name="Kohler A."/>
            <person name="Kuo A."/>
            <person name="Nagy L.G."/>
            <person name="Floudas D."/>
            <person name="Copeland A."/>
            <person name="Barry K.W."/>
            <person name="Cichocki N."/>
            <person name="Veneault-Fourrey C."/>
            <person name="LaButti K."/>
            <person name="Lindquist E.A."/>
            <person name="Lipzen A."/>
            <person name="Lundell T."/>
            <person name="Morin E."/>
            <person name="Murat C."/>
            <person name="Riley R."/>
            <person name="Ohm R."/>
            <person name="Sun H."/>
            <person name="Tunlid A."/>
            <person name="Henrissat B."/>
            <person name="Grigoriev I.V."/>
            <person name="Hibbett D.S."/>
            <person name="Martin F."/>
        </authorList>
    </citation>
    <scope>NUCLEOTIDE SEQUENCE [LARGE SCALE GENOMIC DNA]</scope>
    <source>
        <strain evidence="2">FD-334 SS-4</strain>
    </source>
</reference>
<dbReference type="AlphaFoldDB" id="A0A0D2LQP1"/>
<organism evidence="1 2">
    <name type="scientific">Hypholoma sublateritium (strain FD-334 SS-4)</name>
    <dbReference type="NCBI Taxonomy" id="945553"/>
    <lineage>
        <taxon>Eukaryota</taxon>
        <taxon>Fungi</taxon>
        <taxon>Dikarya</taxon>
        <taxon>Basidiomycota</taxon>
        <taxon>Agaricomycotina</taxon>
        <taxon>Agaricomycetes</taxon>
        <taxon>Agaricomycetidae</taxon>
        <taxon>Agaricales</taxon>
        <taxon>Agaricineae</taxon>
        <taxon>Strophariaceae</taxon>
        <taxon>Hypholoma</taxon>
    </lineage>
</organism>
<gene>
    <name evidence="1" type="ORF">HYPSUDRAFT_209803</name>
</gene>
<name>A0A0D2LQP1_HYPSF</name>
<proteinExistence type="predicted"/>